<dbReference type="Proteomes" id="UP000078555">
    <property type="component" value="Unassembled WGS sequence"/>
</dbReference>
<dbReference type="GO" id="GO:0044528">
    <property type="term" value="P:regulation of mitochondrial mRNA stability"/>
    <property type="evidence" value="ECO:0007669"/>
    <property type="project" value="TreeGrafter"/>
</dbReference>
<evidence type="ECO:0000313" key="3">
    <source>
        <dbReference type="EMBL" id="SBT49172.1"/>
    </source>
</evidence>
<reference evidence="4 5" key="1">
    <citation type="submission" date="2016-05" db="EMBL/GenBank/DDBJ databases">
        <authorList>
            <person name="Naeem Raeece"/>
        </authorList>
    </citation>
    <scope>NUCLEOTIDE SEQUENCE [LARGE SCALE GENOMIC DNA]</scope>
</reference>
<reference evidence="2" key="2">
    <citation type="submission" date="2016-05" db="EMBL/GenBank/DDBJ databases">
        <authorList>
            <person name="Lavstsen T."/>
            <person name="Jespersen J.S."/>
        </authorList>
    </citation>
    <scope>NUCLEOTIDE SEQUENCE [LARGE SCALE GENOMIC DNA]</scope>
</reference>
<proteinExistence type="predicted"/>
<keyword evidence="5" id="KW-1185">Reference proteome</keyword>
<dbReference type="GO" id="GO:0035770">
    <property type="term" value="C:ribonucleoprotein granule"/>
    <property type="evidence" value="ECO:0007669"/>
    <property type="project" value="TreeGrafter"/>
</dbReference>
<protein>
    <recommendedName>
        <fullName evidence="1">RNA-editing substrate-binding complex 6 protein domain-containing protein</fullName>
    </recommendedName>
</protein>
<dbReference type="EMBL" id="FLRE01000193">
    <property type="protein sequence ID" value="SBT49172.1"/>
    <property type="molecule type" value="Genomic_DNA"/>
</dbReference>
<gene>
    <name evidence="2" type="ORF">POVWA1_058410</name>
    <name evidence="3" type="ORF">POVWA2_057760</name>
</gene>
<dbReference type="EMBL" id="FLRD01000150">
    <property type="protein sequence ID" value="SBT48732.1"/>
    <property type="molecule type" value="Genomic_DNA"/>
</dbReference>
<evidence type="ECO:0000313" key="4">
    <source>
        <dbReference type="Proteomes" id="UP000078550"/>
    </source>
</evidence>
<evidence type="ECO:0000259" key="1">
    <source>
        <dbReference type="Pfam" id="PF26188"/>
    </source>
</evidence>
<dbReference type="AlphaFoldDB" id="A0A1A8ZX72"/>
<dbReference type="GO" id="GO:0005759">
    <property type="term" value="C:mitochondrial matrix"/>
    <property type="evidence" value="ECO:0007669"/>
    <property type="project" value="TreeGrafter"/>
</dbReference>
<dbReference type="InterPro" id="IPR058917">
    <property type="entry name" value="RESC6_dom"/>
</dbReference>
<feature type="domain" description="RNA-editing substrate-binding complex 6 protein" evidence="1">
    <location>
        <begin position="74"/>
        <end position="214"/>
    </location>
</feature>
<evidence type="ECO:0000313" key="2">
    <source>
        <dbReference type="EMBL" id="SBT48732.1"/>
    </source>
</evidence>
<dbReference type="Pfam" id="PF26188">
    <property type="entry name" value="RESC6"/>
    <property type="match status" value="2"/>
</dbReference>
<evidence type="ECO:0000313" key="5">
    <source>
        <dbReference type="Proteomes" id="UP000078555"/>
    </source>
</evidence>
<name>A0A1A8ZX72_PLAOA</name>
<dbReference type="PANTHER" id="PTHR21228:SF40">
    <property type="entry name" value="LD45607P"/>
    <property type="match status" value="1"/>
</dbReference>
<dbReference type="InterPro" id="IPR050870">
    <property type="entry name" value="FAST_kinase"/>
</dbReference>
<sequence>MLLSGLRGIVGRGSTATGRRISIFEVKVRGMKNKRRGLKEQPRKKPLDIEKKIRNPDKYEEKMHFDNLSRGELYLPESCKAKKLAMLCNRLYYFNINDDELLDRYAQRAIVIANSMSTKEMSLILNTMRRFNHRNVNLLETFAKHIPKKLHKGVPQDISLILNAYAHFNFIDHNLFSRICEEIPHKIPYFQHSHIASVMNAFYKLNIKDKIIIYDMLDEVIDRTDEFDSKSLANVINCLSKINYKNVNKNVIWTKLFEAVKNLRNEFNFLEIVLIINAFCKKKMKNQNVYNFLNDILSIHIFEKKSLNESNSFLLCTVANSFATTKFYSNIFFDFLLSYFSKEKNYESLDTQHFSQLIYSVSIFNIVDNKIFFTVFIKMVSARIEEKKYLSEQTLSTIAYAFAKLKIRDTNFFVLLSSHIIKDKIMLSPQSLSLLCYSYSKLKIKSEMLFYILSMQIFQKMSMFTIQGLSIILSSYANLKILNVKLFSLINKYLNLYFDNFTTEECQLIYKHYEHTIKSITGDMEKNDNSGESSLVCRDNTVQELSTFAKLLRSKVENLVENSKTGGKEVTHMADVAENGTVDGETVDDSAGEDESFFSIFTQNDLLSDEPKDDAYGDDEDIETVRYLLGPENSLFNNSKRAEQNAWQSGAQHKDDIKKKEETMKMYEKMFLADAPEGISSGGVQPSLVSSKLNENIYSLLNNKKKKIEEISDMRDMKKDNISTKSLLELMTSNKPSKVNYEKENLIKSAEQIETEFIKAYVGEKKESNQNDKMGRNLKKRKKKIQSILSKKYEPMDNLTTLQEKWNTIYKNDGVS</sequence>
<dbReference type="PANTHER" id="PTHR21228">
    <property type="entry name" value="FAST LEU-RICH DOMAIN-CONTAINING"/>
    <property type="match status" value="1"/>
</dbReference>
<dbReference type="GO" id="GO:0003723">
    <property type="term" value="F:RNA binding"/>
    <property type="evidence" value="ECO:0007669"/>
    <property type="project" value="TreeGrafter"/>
</dbReference>
<dbReference type="Proteomes" id="UP000078550">
    <property type="component" value="Unassembled WGS sequence"/>
</dbReference>
<organism evidence="2 5">
    <name type="scientific">Plasmodium ovale wallikeri</name>
    <dbReference type="NCBI Taxonomy" id="864142"/>
    <lineage>
        <taxon>Eukaryota</taxon>
        <taxon>Sar</taxon>
        <taxon>Alveolata</taxon>
        <taxon>Apicomplexa</taxon>
        <taxon>Aconoidasida</taxon>
        <taxon>Haemosporida</taxon>
        <taxon>Plasmodiidae</taxon>
        <taxon>Plasmodium</taxon>
        <taxon>Plasmodium (Plasmodium)</taxon>
    </lineage>
</organism>
<feature type="domain" description="RNA-editing substrate-binding complex 6 protein" evidence="1">
    <location>
        <begin position="315"/>
        <end position="488"/>
    </location>
</feature>
<accession>A0A1A8ZX72</accession>
<dbReference type="GO" id="GO:0000963">
    <property type="term" value="P:mitochondrial RNA processing"/>
    <property type="evidence" value="ECO:0007669"/>
    <property type="project" value="TreeGrafter"/>
</dbReference>